<dbReference type="NCBIfam" id="TIGR00046">
    <property type="entry name" value="RsmE family RNA methyltransferase"/>
    <property type="match status" value="1"/>
</dbReference>
<dbReference type="PANTHER" id="PTHR30027:SF3">
    <property type="entry name" value="16S RRNA (URACIL(1498)-N(3))-METHYLTRANSFERASE"/>
    <property type="match status" value="1"/>
</dbReference>
<comment type="similarity">
    <text evidence="2 10">Belongs to the RNA methyltransferase RsmE family.</text>
</comment>
<accession>A0A1M5Y3P5</accession>
<evidence type="ECO:0000256" key="2">
    <source>
        <dbReference type="ARBA" id="ARBA00005528"/>
    </source>
</evidence>
<gene>
    <name evidence="13" type="ORF">SAMN02745124_03604</name>
</gene>
<dbReference type="CDD" id="cd18084">
    <property type="entry name" value="RsmE-like"/>
    <property type="match status" value="1"/>
</dbReference>
<dbReference type="Gene3D" id="3.40.1280.10">
    <property type="match status" value="1"/>
</dbReference>
<name>A0A1M5Y3P5_9BACT</name>
<dbReference type="InterPro" id="IPR029026">
    <property type="entry name" value="tRNA_m1G_MTases_N"/>
</dbReference>
<dbReference type="NCBIfam" id="NF008700">
    <property type="entry name" value="PRK11713.5-4"/>
    <property type="match status" value="1"/>
</dbReference>
<comment type="function">
    <text evidence="8 10">Specifically methylates the N3 position of the uracil ring of uridine 1498 (m3U1498) in 16S rRNA. Acts on the fully assembled 30S ribosomal subunit.</text>
</comment>
<dbReference type="PIRSF" id="PIRSF015601">
    <property type="entry name" value="MTase_slr0722"/>
    <property type="match status" value="1"/>
</dbReference>
<evidence type="ECO:0000313" key="13">
    <source>
        <dbReference type="EMBL" id="SHI06549.1"/>
    </source>
</evidence>
<dbReference type="STRING" id="1121409.SAMN02745124_03604"/>
<evidence type="ECO:0000259" key="11">
    <source>
        <dbReference type="Pfam" id="PF04452"/>
    </source>
</evidence>
<dbReference type="InterPro" id="IPR029028">
    <property type="entry name" value="Alpha/beta_knot_MTases"/>
</dbReference>
<dbReference type="GO" id="GO:0070042">
    <property type="term" value="F:rRNA (uridine-N3-)-methyltransferase activity"/>
    <property type="evidence" value="ECO:0007669"/>
    <property type="project" value="TreeGrafter"/>
</dbReference>
<dbReference type="GO" id="GO:0005737">
    <property type="term" value="C:cytoplasm"/>
    <property type="evidence" value="ECO:0007669"/>
    <property type="project" value="UniProtKB-SubCell"/>
</dbReference>
<dbReference type="InterPro" id="IPR046887">
    <property type="entry name" value="RsmE_PUA-like"/>
</dbReference>
<dbReference type="InterPro" id="IPR006700">
    <property type="entry name" value="RsmE"/>
</dbReference>
<evidence type="ECO:0000256" key="4">
    <source>
        <dbReference type="ARBA" id="ARBA00022552"/>
    </source>
</evidence>
<dbReference type="Proteomes" id="UP000184139">
    <property type="component" value="Unassembled WGS sequence"/>
</dbReference>
<keyword evidence="5 10" id="KW-0489">Methyltransferase</keyword>
<evidence type="ECO:0000256" key="6">
    <source>
        <dbReference type="ARBA" id="ARBA00022679"/>
    </source>
</evidence>
<keyword evidence="3 10" id="KW-0963">Cytoplasm</keyword>
<dbReference type="OrthoDB" id="9815641at2"/>
<dbReference type="AlphaFoldDB" id="A0A1M5Y3P5"/>
<dbReference type="InterPro" id="IPR046886">
    <property type="entry name" value="RsmE_MTase_dom"/>
</dbReference>
<comment type="subcellular location">
    <subcellularLocation>
        <location evidence="1 10">Cytoplasm</location>
    </subcellularLocation>
</comment>
<reference evidence="13 14" key="1">
    <citation type="submission" date="2016-11" db="EMBL/GenBank/DDBJ databases">
        <authorList>
            <person name="Jaros S."/>
            <person name="Januszkiewicz K."/>
            <person name="Wedrychowicz H."/>
        </authorList>
    </citation>
    <scope>NUCLEOTIDE SEQUENCE [LARGE SCALE GENOMIC DNA]</scope>
    <source>
        <strain evidence="13 14">DSM 9705</strain>
    </source>
</reference>
<dbReference type="RefSeq" id="WP_073378242.1">
    <property type="nucleotide sequence ID" value="NZ_FQXS01000027.1"/>
</dbReference>
<dbReference type="Pfam" id="PF04452">
    <property type="entry name" value="Methyltrans_RNA"/>
    <property type="match status" value="1"/>
</dbReference>
<dbReference type="EMBL" id="FQXS01000027">
    <property type="protein sequence ID" value="SHI06549.1"/>
    <property type="molecule type" value="Genomic_DNA"/>
</dbReference>
<evidence type="ECO:0000256" key="1">
    <source>
        <dbReference type="ARBA" id="ARBA00004496"/>
    </source>
</evidence>
<keyword evidence="7 10" id="KW-0949">S-adenosyl-L-methionine</keyword>
<protein>
    <recommendedName>
        <fullName evidence="10">Ribosomal RNA small subunit methyltransferase E</fullName>
        <ecNumber evidence="10">2.1.1.193</ecNumber>
    </recommendedName>
</protein>
<evidence type="ECO:0000256" key="10">
    <source>
        <dbReference type="PIRNR" id="PIRNR015601"/>
    </source>
</evidence>
<keyword evidence="14" id="KW-1185">Reference proteome</keyword>
<keyword evidence="4 10" id="KW-0698">rRNA processing</keyword>
<feature type="domain" description="Ribosomal RNA small subunit methyltransferase E methyltransferase" evidence="11">
    <location>
        <begin position="78"/>
        <end position="240"/>
    </location>
</feature>
<dbReference type="Pfam" id="PF20260">
    <property type="entry name" value="PUA_4"/>
    <property type="match status" value="1"/>
</dbReference>
<feature type="domain" description="Ribosomal RNA small subunit methyltransferase E PUA-like" evidence="12">
    <location>
        <begin position="18"/>
        <end position="55"/>
    </location>
</feature>
<evidence type="ECO:0000256" key="3">
    <source>
        <dbReference type="ARBA" id="ARBA00022490"/>
    </source>
</evidence>
<keyword evidence="6 10" id="KW-0808">Transferase</keyword>
<sequence>MNIILLEADEIDDCQVRLDGRRADHIIDVLRARPGDLIKIGIINGKVGHGTIKELRRSRPRSVTATVVLEGEPPSAPLIDVLLALPRPIMLKRILTQLAALGIGRLYLLNAHRVEKSFWDASVLDEQNRRQLLLQGLEQAVDTMLPLVTVHRGFRPFIEDELPQLIRRYKQLVVAHPGDAPGPLDCYRPEPGLTLVAVGPEGGWNDYEVGSLVQSGFSPVSLGPRILRVETAVIALHALFNQLCQREVALVAGGPPPL</sequence>
<evidence type="ECO:0000259" key="12">
    <source>
        <dbReference type="Pfam" id="PF20260"/>
    </source>
</evidence>
<dbReference type="EC" id="2.1.1.193" evidence="10"/>
<dbReference type="GO" id="GO:0070475">
    <property type="term" value="P:rRNA base methylation"/>
    <property type="evidence" value="ECO:0007669"/>
    <property type="project" value="TreeGrafter"/>
</dbReference>
<evidence type="ECO:0000256" key="5">
    <source>
        <dbReference type="ARBA" id="ARBA00022603"/>
    </source>
</evidence>
<dbReference type="SUPFAM" id="SSF75217">
    <property type="entry name" value="alpha/beta knot"/>
    <property type="match status" value="1"/>
</dbReference>
<organism evidence="13 14">
    <name type="scientific">Desulfofustis glycolicus DSM 9705</name>
    <dbReference type="NCBI Taxonomy" id="1121409"/>
    <lineage>
        <taxon>Bacteria</taxon>
        <taxon>Pseudomonadati</taxon>
        <taxon>Thermodesulfobacteriota</taxon>
        <taxon>Desulfobulbia</taxon>
        <taxon>Desulfobulbales</taxon>
        <taxon>Desulfocapsaceae</taxon>
        <taxon>Desulfofustis</taxon>
    </lineage>
</organism>
<dbReference type="PANTHER" id="PTHR30027">
    <property type="entry name" value="RIBOSOMAL RNA SMALL SUBUNIT METHYLTRANSFERASE E"/>
    <property type="match status" value="1"/>
</dbReference>
<evidence type="ECO:0000256" key="8">
    <source>
        <dbReference type="ARBA" id="ARBA00025699"/>
    </source>
</evidence>
<proteinExistence type="inferred from homology"/>
<evidence type="ECO:0000256" key="7">
    <source>
        <dbReference type="ARBA" id="ARBA00022691"/>
    </source>
</evidence>
<comment type="catalytic activity">
    <reaction evidence="9 10">
        <text>uridine(1498) in 16S rRNA + S-adenosyl-L-methionine = N(3)-methyluridine(1498) in 16S rRNA + S-adenosyl-L-homocysteine + H(+)</text>
        <dbReference type="Rhea" id="RHEA:42920"/>
        <dbReference type="Rhea" id="RHEA-COMP:10283"/>
        <dbReference type="Rhea" id="RHEA-COMP:10284"/>
        <dbReference type="ChEBI" id="CHEBI:15378"/>
        <dbReference type="ChEBI" id="CHEBI:57856"/>
        <dbReference type="ChEBI" id="CHEBI:59789"/>
        <dbReference type="ChEBI" id="CHEBI:65315"/>
        <dbReference type="ChEBI" id="CHEBI:74502"/>
        <dbReference type="EC" id="2.1.1.193"/>
    </reaction>
</comment>
<evidence type="ECO:0000256" key="9">
    <source>
        <dbReference type="ARBA" id="ARBA00047944"/>
    </source>
</evidence>
<evidence type="ECO:0000313" key="14">
    <source>
        <dbReference type="Proteomes" id="UP000184139"/>
    </source>
</evidence>